<dbReference type="InterPro" id="IPR019701">
    <property type="entry name" value="Phage_P22_NinX"/>
</dbReference>
<gene>
    <name evidence="1" type="ORF">GFJ35_34405</name>
</gene>
<dbReference type="RefSeq" id="WP_163126217.1">
    <property type="nucleotide sequence ID" value="NZ_JAAEAM010000064.1"/>
</dbReference>
<evidence type="ECO:0000313" key="1">
    <source>
        <dbReference type="EMBL" id="NDV77105.1"/>
    </source>
</evidence>
<name>A0A6B2MNU3_9BURK</name>
<dbReference type="EMBL" id="JAAEAM010000064">
    <property type="protein sequence ID" value="NDV77105.1"/>
    <property type="molecule type" value="Genomic_DNA"/>
</dbReference>
<dbReference type="AlphaFoldDB" id="A0A6B2MNU3"/>
<protein>
    <submittedName>
        <fullName evidence="1">DUF2591 domain-containing protein</fullName>
    </submittedName>
</protein>
<reference evidence="1" key="1">
    <citation type="submission" date="2019-11" db="EMBL/GenBank/DDBJ databases">
        <title>Burkholderia cenocepacia CF.</title>
        <authorList>
            <person name="Vianna E.F."/>
            <person name="Marques E.A."/>
            <person name="Albano R.M."/>
            <person name="Leao R.S."/>
        </authorList>
    </citation>
    <scope>NUCLEOTIDE SEQUENCE</scope>
    <source>
        <strain evidence="1">MS-2140</strain>
    </source>
</reference>
<accession>A0A6B2MNU3</accession>
<dbReference type="Pfam" id="PF10765">
    <property type="entry name" value="Phage_P22_NinX"/>
    <property type="match status" value="1"/>
</dbReference>
<proteinExistence type="predicted"/>
<organism evidence="1">
    <name type="scientific">Burkholderia cenocepacia</name>
    <dbReference type="NCBI Taxonomy" id="95486"/>
    <lineage>
        <taxon>Bacteria</taxon>
        <taxon>Pseudomonadati</taxon>
        <taxon>Pseudomonadota</taxon>
        <taxon>Betaproteobacteria</taxon>
        <taxon>Burkholderiales</taxon>
        <taxon>Burkholderiaceae</taxon>
        <taxon>Burkholderia</taxon>
        <taxon>Burkholderia cepacia complex</taxon>
    </lineage>
</organism>
<comment type="caution">
    <text evidence="1">The sequence shown here is derived from an EMBL/GenBank/DDBJ whole genome shotgun (WGS) entry which is preliminary data.</text>
</comment>
<sequence>MKVSELSGMALDYWVCRALLAQFEGQQLTLEVIEQVKHLIGAYPFRPSTDWGHGGPIIERERIALFQTWHEAHVHYSEATRWTAWTNGASYTVEVEGDTLGIGPTQLVAAMRAYVASKFGDNVPDEVRE</sequence>